<dbReference type="EMBL" id="CAJHIP010000001">
    <property type="protein sequence ID" value="CAD6491008.1"/>
    <property type="molecule type" value="Genomic_DNA"/>
</dbReference>
<name>A0A811T526_9EURY</name>
<evidence type="ECO:0008006" key="4">
    <source>
        <dbReference type="Google" id="ProtNLM"/>
    </source>
</evidence>
<organism evidence="2 3">
    <name type="scientific">Candidatus Argoarchaeum ethanivorans</name>
    <dbReference type="NCBI Taxonomy" id="2608793"/>
    <lineage>
        <taxon>Archaea</taxon>
        <taxon>Methanobacteriati</taxon>
        <taxon>Methanobacteriota</taxon>
        <taxon>Stenosarchaea group</taxon>
        <taxon>Methanomicrobia</taxon>
        <taxon>Methanosarcinales</taxon>
        <taxon>Methanosarcinales incertae sedis</taxon>
        <taxon>GOM Arc I cluster</taxon>
        <taxon>Candidatus Argoarchaeum</taxon>
    </lineage>
</organism>
<dbReference type="Gene3D" id="3.30.2310.20">
    <property type="entry name" value="RelE-like"/>
    <property type="match status" value="1"/>
</dbReference>
<dbReference type="SUPFAM" id="SSF143011">
    <property type="entry name" value="RelE-like"/>
    <property type="match status" value="1"/>
</dbReference>
<dbReference type="InterPro" id="IPR007712">
    <property type="entry name" value="RelE/ParE_toxin"/>
</dbReference>
<comment type="caution">
    <text evidence="2">The sequence shown here is derived from an EMBL/GenBank/DDBJ whole genome shotgun (WGS) entry which is preliminary data.</text>
</comment>
<evidence type="ECO:0000256" key="1">
    <source>
        <dbReference type="ARBA" id="ARBA00022649"/>
    </source>
</evidence>
<accession>A0A811T526</accession>
<dbReference type="InterPro" id="IPR035093">
    <property type="entry name" value="RelE/ParE_toxin_dom_sf"/>
</dbReference>
<protein>
    <recommendedName>
        <fullName evidence="4">Type II toxin-antitoxin system RelE/ParE family toxin</fullName>
    </recommendedName>
</protein>
<evidence type="ECO:0000313" key="2">
    <source>
        <dbReference type="EMBL" id="CAD6491008.1"/>
    </source>
</evidence>
<sequence>MTQIELSEKFRNQIKKVKDEAVMDRVKKEFKALLKDPTLGKPLRYSLKGFRSIRVGKYRLVYALEGDVVRMYSFEHRKVVYKL</sequence>
<proteinExistence type="predicted"/>
<dbReference type="NCBIfam" id="TIGR02385">
    <property type="entry name" value="RelE_StbE"/>
    <property type="match status" value="1"/>
</dbReference>
<evidence type="ECO:0000313" key="3">
    <source>
        <dbReference type="Proteomes" id="UP000603056"/>
    </source>
</evidence>
<dbReference type="Pfam" id="PF05016">
    <property type="entry name" value="ParE_toxin"/>
    <property type="match status" value="1"/>
</dbReference>
<gene>
    <name evidence="2" type="ORF">FFODKBPE_00074</name>
</gene>
<reference evidence="2" key="1">
    <citation type="submission" date="2020-10" db="EMBL/GenBank/DDBJ databases">
        <authorList>
            <person name="Hahn C.J."/>
            <person name="Laso-Perez R."/>
            <person name="Vulcano F."/>
            <person name="Vaziourakis K.-M."/>
            <person name="Stokke R."/>
            <person name="Steen I.H."/>
            <person name="Teske A."/>
            <person name="Boetius A."/>
            <person name="Liebeke M."/>
            <person name="Amann R."/>
            <person name="Knittel K."/>
        </authorList>
    </citation>
    <scope>NUCLEOTIDE SEQUENCE</scope>
    <source>
        <strain evidence="2">Gfbio:e3339647-f889-4370-9287-4fb5cb688e4c:AG394J04_GoMArc1</strain>
    </source>
</reference>
<dbReference type="AlphaFoldDB" id="A0A811T526"/>
<keyword evidence="1" id="KW-1277">Toxin-antitoxin system</keyword>
<dbReference type="Proteomes" id="UP000603056">
    <property type="component" value="Unassembled WGS sequence"/>
</dbReference>